<gene>
    <name evidence="1" type="ORF">EV182_003167</name>
</gene>
<protein>
    <submittedName>
        <fullName evidence="1">Uncharacterized protein</fullName>
    </submittedName>
</protein>
<keyword evidence="2" id="KW-1185">Reference proteome</keyword>
<sequence>MPATCSNSNRDRHEDGTQLTQKSWRDERKERETACILPAHITNPIQRIIITASGDLQRILSALYNHRIHVDIIYNEVVPSGTGSSTNNAAAADTSLSIDRQVNLICNSKIVCRATSAIKLISDRAKKLLLLQKVAIGQLFMQLGVNPEFNLLDLGFNQDTSFYRLYSLSSSDVVCEIKEEFPAGMLDPLFIHLS</sequence>
<dbReference type="EMBL" id="JAMZIH010000782">
    <property type="protein sequence ID" value="KAJ1678879.1"/>
    <property type="molecule type" value="Genomic_DNA"/>
</dbReference>
<name>A0ACC1HYB9_9FUNG</name>
<accession>A0ACC1HYB9</accession>
<evidence type="ECO:0000313" key="1">
    <source>
        <dbReference type="EMBL" id="KAJ1678879.1"/>
    </source>
</evidence>
<evidence type="ECO:0000313" key="2">
    <source>
        <dbReference type="Proteomes" id="UP001145114"/>
    </source>
</evidence>
<dbReference type="Proteomes" id="UP001145114">
    <property type="component" value="Unassembled WGS sequence"/>
</dbReference>
<organism evidence="1 2">
    <name type="scientific">Spiromyces aspiralis</name>
    <dbReference type="NCBI Taxonomy" id="68401"/>
    <lineage>
        <taxon>Eukaryota</taxon>
        <taxon>Fungi</taxon>
        <taxon>Fungi incertae sedis</taxon>
        <taxon>Zoopagomycota</taxon>
        <taxon>Kickxellomycotina</taxon>
        <taxon>Kickxellomycetes</taxon>
        <taxon>Kickxellales</taxon>
        <taxon>Kickxellaceae</taxon>
        <taxon>Spiromyces</taxon>
    </lineage>
</organism>
<proteinExistence type="predicted"/>
<comment type="caution">
    <text evidence="1">The sequence shown here is derived from an EMBL/GenBank/DDBJ whole genome shotgun (WGS) entry which is preliminary data.</text>
</comment>
<reference evidence="1" key="1">
    <citation type="submission" date="2022-06" db="EMBL/GenBank/DDBJ databases">
        <title>Phylogenomic reconstructions and comparative analyses of Kickxellomycotina fungi.</title>
        <authorList>
            <person name="Reynolds N.K."/>
            <person name="Stajich J.E."/>
            <person name="Barry K."/>
            <person name="Grigoriev I.V."/>
            <person name="Crous P."/>
            <person name="Smith M.E."/>
        </authorList>
    </citation>
    <scope>NUCLEOTIDE SEQUENCE</scope>
    <source>
        <strain evidence="1">RSA 2271</strain>
    </source>
</reference>